<evidence type="ECO:0000256" key="1">
    <source>
        <dbReference type="ARBA" id="ARBA00004340"/>
    </source>
</evidence>
<gene>
    <name evidence="5" type="ORF">HK100_010356</name>
</gene>
<evidence type="ECO:0000313" key="5">
    <source>
        <dbReference type="EMBL" id="KAJ3079671.1"/>
    </source>
</evidence>
<accession>A0AAD5SMX1</accession>
<dbReference type="Proteomes" id="UP001211907">
    <property type="component" value="Unassembled WGS sequence"/>
</dbReference>
<sequence>MTSKIVCVLSSDPKLSVFEVDIDLNTSVSSLKKAIHAQMKRHLEEGVEALDLTLIRIGRADVGGLTKKELQQSKEPFSLMAYGEDPEDGDDNVSAFQSALGFCLVIDGLFFKVRLLFFKSNRPTAVAD</sequence>
<evidence type="ECO:0000256" key="2">
    <source>
        <dbReference type="ARBA" id="ARBA00004613"/>
    </source>
</evidence>
<keyword evidence="6" id="KW-1185">Reference proteome</keyword>
<keyword evidence="3" id="KW-0964">Secreted</keyword>
<dbReference type="InterPro" id="IPR045379">
    <property type="entry name" value="Crinkler_N"/>
</dbReference>
<evidence type="ECO:0000313" key="6">
    <source>
        <dbReference type="Proteomes" id="UP001211907"/>
    </source>
</evidence>
<dbReference type="GO" id="GO:0043657">
    <property type="term" value="C:host cell"/>
    <property type="evidence" value="ECO:0007669"/>
    <property type="project" value="UniProtKB-SubCell"/>
</dbReference>
<dbReference type="GO" id="GO:0005576">
    <property type="term" value="C:extracellular region"/>
    <property type="evidence" value="ECO:0007669"/>
    <property type="project" value="UniProtKB-SubCell"/>
</dbReference>
<dbReference type="AlphaFoldDB" id="A0AAD5SMX1"/>
<name>A0AAD5SMX1_9FUNG</name>
<dbReference type="Pfam" id="PF20147">
    <property type="entry name" value="Crinkler"/>
    <property type="match status" value="1"/>
</dbReference>
<protein>
    <recommendedName>
        <fullName evidence="4">Crinkler effector protein N-terminal domain-containing protein</fullName>
    </recommendedName>
</protein>
<comment type="subcellular location">
    <subcellularLocation>
        <location evidence="1">Host cell</location>
    </subcellularLocation>
    <subcellularLocation>
        <location evidence="2">Secreted</location>
    </subcellularLocation>
</comment>
<evidence type="ECO:0000256" key="3">
    <source>
        <dbReference type="ARBA" id="ARBA00022525"/>
    </source>
</evidence>
<proteinExistence type="predicted"/>
<reference evidence="5" key="1">
    <citation type="submission" date="2020-05" db="EMBL/GenBank/DDBJ databases">
        <title>Phylogenomic resolution of chytrid fungi.</title>
        <authorList>
            <person name="Stajich J.E."/>
            <person name="Amses K."/>
            <person name="Simmons R."/>
            <person name="Seto K."/>
            <person name="Myers J."/>
            <person name="Bonds A."/>
            <person name="Quandt C.A."/>
            <person name="Barry K."/>
            <person name="Liu P."/>
            <person name="Grigoriev I."/>
            <person name="Longcore J.E."/>
            <person name="James T.Y."/>
        </authorList>
    </citation>
    <scope>NUCLEOTIDE SEQUENCE</scope>
    <source>
        <strain evidence="5">JEL0513</strain>
    </source>
</reference>
<dbReference type="EMBL" id="JADGJH010005683">
    <property type="protein sequence ID" value="KAJ3079671.1"/>
    <property type="molecule type" value="Genomic_DNA"/>
</dbReference>
<comment type="caution">
    <text evidence="5">The sequence shown here is derived from an EMBL/GenBank/DDBJ whole genome shotgun (WGS) entry which is preliminary data.</text>
</comment>
<evidence type="ECO:0000259" key="4">
    <source>
        <dbReference type="Pfam" id="PF20147"/>
    </source>
</evidence>
<feature type="domain" description="Crinkler effector protein N-terminal" evidence="4">
    <location>
        <begin position="4"/>
        <end position="60"/>
    </location>
</feature>
<feature type="non-terminal residue" evidence="5">
    <location>
        <position position="128"/>
    </location>
</feature>
<organism evidence="5 6">
    <name type="scientific">Physocladia obscura</name>
    <dbReference type="NCBI Taxonomy" id="109957"/>
    <lineage>
        <taxon>Eukaryota</taxon>
        <taxon>Fungi</taxon>
        <taxon>Fungi incertae sedis</taxon>
        <taxon>Chytridiomycota</taxon>
        <taxon>Chytridiomycota incertae sedis</taxon>
        <taxon>Chytridiomycetes</taxon>
        <taxon>Chytridiales</taxon>
        <taxon>Chytriomycetaceae</taxon>
        <taxon>Physocladia</taxon>
    </lineage>
</organism>